<accession>D1CIP8</accession>
<dbReference type="SUPFAM" id="SSF55486">
    <property type="entry name" value="Metalloproteases ('zincins'), catalytic domain"/>
    <property type="match status" value="1"/>
</dbReference>
<dbReference type="RefSeq" id="WP_012876649.1">
    <property type="nucleotide sequence ID" value="NC_013526.1"/>
</dbReference>
<dbReference type="EMBL" id="CP001826">
    <property type="protein sequence ID" value="ACZ43618.1"/>
    <property type="molecule type" value="Genomic_DNA"/>
</dbReference>
<organism evidence="2 3">
    <name type="scientific">Thermobaculum terrenum (strain ATCC BAA-798 / CCMEE 7001 / YNP1)</name>
    <dbReference type="NCBI Taxonomy" id="525904"/>
    <lineage>
        <taxon>Bacteria</taxon>
        <taxon>Bacillati</taxon>
        <taxon>Chloroflexota</taxon>
        <taxon>Chloroflexia</taxon>
        <taxon>Candidatus Thermobaculales</taxon>
        <taxon>Candidatus Thermobaculaceae</taxon>
        <taxon>Thermobaculum</taxon>
    </lineage>
</organism>
<dbReference type="Proteomes" id="UP000000323">
    <property type="component" value="Chromosome 2"/>
</dbReference>
<dbReference type="KEGG" id="ttr:Tter_2731"/>
<proteinExistence type="predicted"/>
<gene>
    <name evidence="2" type="ordered locus">Tter_2731</name>
</gene>
<evidence type="ECO:0000313" key="3">
    <source>
        <dbReference type="Proteomes" id="UP000000323"/>
    </source>
</evidence>
<dbReference type="AlphaFoldDB" id="D1CIP8"/>
<keyword evidence="1" id="KW-0812">Transmembrane</keyword>
<keyword evidence="1" id="KW-0472">Membrane</keyword>
<dbReference type="HOGENOM" id="CLU_1026488_0_0_0"/>
<dbReference type="OrthoDB" id="3359195at2"/>
<evidence type="ECO:0000256" key="1">
    <source>
        <dbReference type="SAM" id="Phobius"/>
    </source>
</evidence>
<keyword evidence="3" id="KW-1185">Reference proteome</keyword>
<evidence type="ECO:0000313" key="2">
    <source>
        <dbReference type="EMBL" id="ACZ43618.1"/>
    </source>
</evidence>
<reference evidence="3" key="1">
    <citation type="journal article" date="2010" name="Stand. Genomic Sci.">
        <title>Complete genome sequence of 'Thermobaculum terrenum' type strain (YNP1).</title>
        <authorList>
            <person name="Kiss H."/>
            <person name="Cleland D."/>
            <person name="Lapidus A."/>
            <person name="Lucas S."/>
            <person name="Glavina Del Rio T."/>
            <person name="Nolan M."/>
            <person name="Tice H."/>
            <person name="Han C."/>
            <person name="Goodwin L."/>
            <person name="Pitluck S."/>
            <person name="Liolios K."/>
            <person name="Ivanova N."/>
            <person name="Mavromatis K."/>
            <person name="Ovchinnikova G."/>
            <person name="Pati A."/>
            <person name="Chen A."/>
            <person name="Palaniappan K."/>
            <person name="Land M."/>
            <person name="Hauser L."/>
            <person name="Chang Y."/>
            <person name="Jeffries C."/>
            <person name="Lu M."/>
            <person name="Brettin T."/>
            <person name="Detter J."/>
            <person name="Goker M."/>
            <person name="Tindall B."/>
            <person name="Beck B."/>
            <person name="McDermott T."/>
            <person name="Woyke T."/>
            <person name="Bristow J."/>
            <person name="Eisen J."/>
            <person name="Markowitz V."/>
            <person name="Hugenholtz P."/>
            <person name="Kyrpides N."/>
            <person name="Klenk H."/>
            <person name="Cheng J."/>
        </authorList>
    </citation>
    <scope>NUCLEOTIDE SEQUENCE [LARGE SCALE GENOMIC DNA]</scope>
    <source>
        <strain evidence="3">ATCC BAA-798 / YNP1</strain>
    </source>
</reference>
<keyword evidence="1" id="KW-1133">Transmembrane helix</keyword>
<name>D1CIP8_THET1</name>
<dbReference type="STRING" id="525904.Tter_2731"/>
<feature type="transmembrane region" description="Helical" evidence="1">
    <location>
        <begin position="6"/>
        <end position="28"/>
    </location>
</feature>
<protein>
    <submittedName>
        <fullName evidence="2">Uncharacterized protein</fullName>
    </submittedName>
</protein>
<sequence>MSEHLPGLWGGVYLGLILLACAGLWIALDRPAQANHAFDPWKHVESIHRPVGVLEYACAGDTTELDDTAVRRRIINALKYDNPDLDWHLPKDDTWFPQGNDLISFYMWPQSCSWLATNDPIAYENTPFRYRSRSLDDVRDACRSVGSVYACALWRDPVWVYNNQTPGTAHTDYRYFDIWMWSELLDDANDAPYYGSPDGVTVRRAFVNHETGHALGLADPLRQPDGSYAPCSNDSIMHFPAPYCPNNSWFRQPQEADRRKVNWISINDSTP</sequence>